<sequence length="71" mass="8233">MIILLCGIYAIVAFVQGSMLIRKKYWREFWICSVLLVVAFMLNLMQALNIKIPSPMIGVHYVVNDLLQLNY</sequence>
<gene>
    <name evidence="2" type="ORF">SPSIL_022500</name>
</gene>
<evidence type="ECO:0000313" key="2">
    <source>
        <dbReference type="EMBL" id="XFO66100.1"/>
    </source>
</evidence>
<feature type="transmembrane region" description="Helical" evidence="1">
    <location>
        <begin position="27"/>
        <end position="45"/>
    </location>
</feature>
<proteinExistence type="predicted"/>
<organism evidence="2 3">
    <name type="scientific">Sporomusa silvacetica DSM 10669</name>
    <dbReference type="NCBI Taxonomy" id="1123289"/>
    <lineage>
        <taxon>Bacteria</taxon>
        <taxon>Bacillati</taxon>
        <taxon>Bacillota</taxon>
        <taxon>Negativicutes</taxon>
        <taxon>Selenomonadales</taxon>
        <taxon>Sporomusaceae</taxon>
        <taxon>Sporomusa</taxon>
    </lineage>
</organism>
<keyword evidence="1" id="KW-0812">Transmembrane</keyword>
<name>A0ABZ3IK72_9FIRM</name>
<dbReference type="Proteomes" id="UP000216752">
    <property type="component" value="Chromosome"/>
</dbReference>
<protein>
    <submittedName>
        <fullName evidence="2">Uncharacterized protein</fullName>
    </submittedName>
</protein>
<dbReference type="EMBL" id="CP155573">
    <property type="protein sequence ID" value="XFO66100.1"/>
    <property type="molecule type" value="Genomic_DNA"/>
</dbReference>
<evidence type="ECO:0000256" key="1">
    <source>
        <dbReference type="SAM" id="Phobius"/>
    </source>
</evidence>
<keyword evidence="3" id="KW-1185">Reference proteome</keyword>
<keyword evidence="1" id="KW-1133">Transmembrane helix</keyword>
<reference evidence="2" key="1">
    <citation type="submission" date="2024-05" db="EMBL/GenBank/DDBJ databases">
        <title>Isolation and characterization of Sporomusa carbonis sp. nov., a carboxydotrophic hydrogenogen in the genus of Sporomusa isolated from a charcoal burning pile.</title>
        <authorList>
            <person name="Boeer T."/>
            <person name="Rosenbaum F."/>
            <person name="Eysell L."/>
            <person name="Mueller V."/>
            <person name="Daniel R."/>
            <person name="Poehlein A."/>
        </authorList>
    </citation>
    <scope>NUCLEOTIDE SEQUENCE [LARGE SCALE GENOMIC DNA]</scope>
    <source>
        <strain evidence="2">DSM 10669</strain>
    </source>
</reference>
<accession>A0ABZ3IK72</accession>
<evidence type="ECO:0000313" key="3">
    <source>
        <dbReference type="Proteomes" id="UP000216752"/>
    </source>
</evidence>
<keyword evidence="1" id="KW-0472">Membrane</keyword>